<dbReference type="Pfam" id="PF05724">
    <property type="entry name" value="TPMT"/>
    <property type="match status" value="1"/>
</dbReference>
<dbReference type="NCBIfam" id="NF009732">
    <property type="entry name" value="PRK13255.1"/>
    <property type="match status" value="1"/>
</dbReference>
<evidence type="ECO:0000313" key="11">
    <source>
        <dbReference type="Proteomes" id="UP000318405"/>
    </source>
</evidence>
<dbReference type="InterPro" id="IPR025835">
    <property type="entry name" value="Thiopurine_S-MeTrfase"/>
</dbReference>
<comment type="catalytic activity">
    <reaction evidence="1 9">
        <text>S-adenosyl-L-methionine + a thiopurine = S-adenosyl-L-homocysteine + a thiopurine S-methylether.</text>
        <dbReference type="EC" id="2.1.1.67"/>
    </reaction>
</comment>
<dbReference type="HAMAP" id="MF_00812">
    <property type="entry name" value="Thiopur_methtran"/>
    <property type="match status" value="1"/>
</dbReference>
<dbReference type="OrthoDB" id="9778208at2"/>
<protein>
    <recommendedName>
        <fullName evidence="4 9">Thiopurine S-methyltransferase</fullName>
        <ecNumber evidence="4 9">2.1.1.67</ecNumber>
    </recommendedName>
    <alternativeName>
        <fullName evidence="9">Thiopurine methyltransferase</fullName>
    </alternativeName>
</protein>
<sequence>MEPEFWLSRWREGRTHFHQNRITPPLQKFWPGLGLAPEARVLVPLAGKSLDMLWLAEQGHEVVGVELSELAVGQFFAENGLTPERRRSALGEHWRSGRIELIQGDIFALDADFLAGFDAVYDRAALIALPPDMRRHYVEHVYAGLRSGCRGLLVTLDYPQDEMDGPPFSVPDADVQALYAPHTEASLLDRRDSLAKEPKFLAAGASRLDTLTYRLARR</sequence>
<organism evidence="10 11">
    <name type="scientific">Verticiella sediminum</name>
    <dbReference type="NCBI Taxonomy" id="1247510"/>
    <lineage>
        <taxon>Bacteria</taxon>
        <taxon>Pseudomonadati</taxon>
        <taxon>Pseudomonadota</taxon>
        <taxon>Betaproteobacteria</taxon>
        <taxon>Burkholderiales</taxon>
        <taxon>Alcaligenaceae</taxon>
        <taxon>Verticiella</taxon>
    </lineage>
</organism>
<comment type="similarity">
    <text evidence="3 9">Belongs to the class I-like SAM-binding methyltransferase superfamily. TPMT family.</text>
</comment>
<gene>
    <name evidence="9" type="primary">tpm</name>
    <name evidence="10" type="ORF">FOZ76_04895</name>
</gene>
<dbReference type="InterPro" id="IPR022474">
    <property type="entry name" value="Thiopur_S-MeTfrase_Se/Te_detox"/>
</dbReference>
<comment type="caution">
    <text evidence="10">The sequence shown here is derived from an EMBL/GenBank/DDBJ whole genome shotgun (WGS) entry which is preliminary data.</text>
</comment>
<dbReference type="PANTHER" id="PTHR10259">
    <property type="entry name" value="THIOPURINE S-METHYLTRANSFERASE"/>
    <property type="match status" value="1"/>
</dbReference>
<evidence type="ECO:0000256" key="1">
    <source>
        <dbReference type="ARBA" id="ARBA00000903"/>
    </source>
</evidence>
<dbReference type="AlphaFoldDB" id="A0A556B048"/>
<evidence type="ECO:0000256" key="8">
    <source>
        <dbReference type="ARBA" id="ARBA00022691"/>
    </source>
</evidence>
<evidence type="ECO:0000313" key="10">
    <source>
        <dbReference type="EMBL" id="TSH98125.1"/>
    </source>
</evidence>
<keyword evidence="11" id="KW-1185">Reference proteome</keyword>
<feature type="binding site" evidence="9">
    <location>
        <position position="123"/>
    </location>
    <ligand>
        <name>S-adenosyl-L-methionine</name>
        <dbReference type="ChEBI" id="CHEBI:59789"/>
    </ligand>
</feature>
<dbReference type="EC" id="2.1.1.67" evidence="4 9"/>
<dbReference type="Gene3D" id="3.40.50.150">
    <property type="entry name" value="Vaccinia Virus protein VP39"/>
    <property type="match status" value="1"/>
</dbReference>
<proteinExistence type="inferred from homology"/>
<dbReference type="GO" id="GO:0010038">
    <property type="term" value="P:response to metal ion"/>
    <property type="evidence" value="ECO:0007669"/>
    <property type="project" value="InterPro"/>
</dbReference>
<keyword evidence="7 9" id="KW-0808">Transferase</keyword>
<dbReference type="InterPro" id="IPR008854">
    <property type="entry name" value="TPMT"/>
</dbReference>
<feature type="binding site" evidence="9">
    <location>
        <position position="66"/>
    </location>
    <ligand>
        <name>S-adenosyl-L-methionine</name>
        <dbReference type="ChEBI" id="CHEBI:59789"/>
    </ligand>
</feature>
<feature type="binding site" evidence="9">
    <location>
        <position position="45"/>
    </location>
    <ligand>
        <name>S-adenosyl-L-methionine</name>
        <dbReference type="ChEBI" id="CHEBI:59789"/>
    </ligand>
</feature>
<dbReference type="RefSeq" id="WP_143947007.1">
    <property type="nucleotide sequence ID" value="NZ_BAABMB010000004.1"/>
</dbReference>
<dbReference type="PIRSF" id="PIRSF023956">
    <property type="entry name" value="Thiopurine_S-methyltransferase"/>
    <property type="match status" value="1"/>
</dbReference>
<evidence type="ECO:0000256" key="7">
    <source>
        <dbReference type="ARBA" id="ARBA00022679"/>
    </source>
</evidence>
<dbReference type="PROSITE" id="PS51585">
    <property type="entry name" value="SAM_MT_TPMT"/>
    <property type="match status" value="1"/>
</dbReference>
<dbReference type="InterPro" id="IPR029063">
    <property type="entry name" value="SAM-dependent_MTases_sf"/>
</dbReference>
<keyword evidence="6 9" id="KW-0489">Methyltransferase</keyword>
<dbReference type="GO" id="GO:0005737">
    <property type="term" value="C:cytoplasm"/>
    <property type="evidence" value="ECO:0007669"/>
    <property type="project" value="UniProtKB-SubCell"/>
</dbReference>
<evidence type="ECO:0000256" key="4">
    <source>
        <dbReference type="ARBA" id="ARBA00011905"/>
    </source>
</evidence>
<accession>A0A556B048</accession>
<dbReference type="GO" id="GO:0008119">
    <property type="term" value="F:thiopurine S-methyltransferase activity"/>
    <property type="evidence" value="ECO:0007669"/>
    <property type="project" value="UniProtKB-UniRule"/>
</dbReference>
<keyword evidence="5 9" id="KW-0963">Cytoplasm</keyword>
<dbReference type="NCBIfam" id="TIGR03840">
    <property type="entry name" value="TMPT_Se_Te"/>
    <property type="match status" value="1"/>
</dbReference>
<dbReference type="PANTHER" id="PTHR10259:SF11">
    <property type="entry name" value="THIOPURINE S-METHYLTRANSFERASE"/>
    <property type="match status" value="1"/>
</dbReference>
<dbReference type="Proteomes" id="UP000318405">
    <property type="component" value="Unassembled WGS sequence"/>
</dbReference>
<comment type="subcellular location">
    <subcellularLocation>
        <location evidence="2 9">Cytoplasm</location>
    </subcellularLocation>
</comment>
<name>A0A556B048_9BURK</name>
<feature type="binding site" evidence="9">
    <location>
        <position position="10"/>
    </location>
    <ligand>
        <name>S-adenosyl-L-methionine</name>
        <dbReference type="ChEBI" id="CHEBI:59789"/>
    </ligand>
</feature>
<dbReference type="FunFam" id="3.40.50.150:FF:000101">
    <property type="entry name" value="Thiopurine S-methyltransferase"/>
    <property type="match status" value="1"/>
</dbReference>
<evidence type="ECO:0000256" key="9">
    <source>
        <dbReference type="HAMAP-Rule" id="MF_00812"/>
    </source>
</evidence>
<dbReference type="GO" id="GO:0032259">
    <property type="term" value="P:methylation"/>
    <property type="evidence" value="ECO:0007669"/>
    <property type="project" value="UniProtKB-KW"/>
</dbReference>
<evidence type="ECO:0000256" key="3">
    <source>
        <dbReference type="ARBA" id="ARBA00008145"/>
    </source>
</evidence>
<evidence type="ECO:0000256" key="5">
    <source>
        <dbReference type="ARBA" id="ARBA00022490"/>
    </source>
</evidence>
<evidence type="ECO:0000256" key="2">
    <source>
        <dbReference type="ARBA" id="ARBA00004496"/>
    </source>
</evidence>
<reference evidence="10 11" key="1">
    <citation type="submission" date="2019-07" db="EMBL/GenBank/DDBJ databases">
        <title>Qingshengfaniella alkalisoli gen. nov., sp. nov., isolated from saline soil.</title>
        <authorList>
            <person name="Xu L."/>
            <person name="Huang X.-X."/>
            <person name="Sun J.-Q."/>
        </authorList>
    </citation>
    <scope>NUCLEOTIDE SEQUENCE [LARGE SCALE GENOMIC DNA]</scope>
    <source>
        <strain evidence="10 11">DSM 27279</strain>
    </source>
</reference>
<keyword evidence="8 9" id="KW-0949">S-adenosyl-L-methionine</keyword>
<dbReference type="CDD" id="cd02440">
    <property type="entry name" value="AdoMet_MTases"/>
    <property type="match status" value="1"/>
</dbReference>
<evidence type="ECO:0000256" key="6">
    <source>
        <dbReference type="ARBA" id="ARBA00022603"/>
    </source>
</evidence>
<dbReference type="SUPFAM" id="SSF53335">
    <property type="entry name" value="S-adenosyl-L-methionine-dependent methyltransferases"/>
    <property type="match status" value="1"/>
</dbReference>
<dbReference type="EMBL" id="VLTJ01000007">
    <property type="protein sequence ID" value="TSH98125.1"/>
    <property type="molecule type" value="Genomic_DNA"/>
</dbReference>